<dbReference type="STRING" id="237679.SAMN04488072_10273"/>
<dbReference type="EMBL" id="FOJW01000002">
    <property type="protein sequence ID" value="SFA81555.1"/>
    <property type="molecule type" value="Genomic_DNA"/>
</dbReference>
<sequence length="404" mass="47192">MFDSHDFFKQRFAAHMKEISRYLRYIFNGHIAFAMLFFVSAAAYYYQQWLAGLPENFPTALIVGGTFGLLVSYSPVRTLLKEPDLVFLIAAENKMGPYFRDTLLYSFVVQLYIILLAGAAFGPLYFASYPDRAGNAYLLTLFVVLIFKAGNMIANWWMLKIREPGMRQADHAVRILLNVAVFYFIIRGEMMWAGITTVLFAFVFLYDLSVSRKQPGIVWDLLVEKDRSRMQMFYRMANMFTDVPHLKNQVKSRHWLVSLVSRVPFANQHTFDYLYRISFVRGGDYLGMYVRLIVIGGLFIYFVPNIWMKLLFALLFLYMSTFQMMTLYHHHRTVMWLDLYPIDLGVRQRSLLKLLFQLTLIQTVVFALLFLSMQEWIGMGVVLVGGTVFNYLFIQGYVKKRVQV</sequence>
<dbReference type="Proteomes" id="UP000198642">
    <property type="component" value="Unassembled WGS sequence"/>
</dbReference>
<dbReference type="RefSeq" id="WP_090233425.1">
    <property type="nucleotide sequence ID" value="NZ_FOJW01000002.1"/>
</dbReference>
<feature type="transmembrane region" description="Helical" evidence="1">
    <location>
        <begin position="57"/>
        <end position="76"/>
    </location>
</feature>
<protein>
    <submittedName>
        <fullName evidence="2">ABC-2 type transport system permease protein</fullName>
    </submittedName>
</protein>
<accession>A0A1I0VYM3</accession>
<keyword evidence="1" id="KW-0812">Transmembrane</keyword>
<feature type="transmembrane region" description="Helical" evidence="1">
    <location>
        <begin position="376"/>
        <end position="394"/>
    </location>
</feature>
<keyword evidence="3" id="KW-1185">Reference proteome</keyword>
<name>A0A1I0VYM3_9BACI</name>
<feature type="transmembrane region" description="Helical" evidence="1">
    <location>
        <begin position="137"/>
        <end position="159"/>
    </location>
</feature>
<keyword evidence="1" id="KW-1133">Transmembrane helix</keyword>
<dbReference type="GO" id="GO:0016020">
    <property type="term" value="C:membrane"/>
    <property type="evidence" value="ECO:0007669"/>
    <property type="project" value="InterPro"/>
</dbReference>
<feature type="transmembrane region" description="Helical" evidence="1">
    <location>
        <begin position="351"/>
        <end position="370"/>
    </location>
</feature>
<dbReference type="OrthoDB" id="2447941at2"/>
<feature type="transmembrane region" description="Helical" evidence="1">
    <location>
        <begin position="25"/>
        <end position="45"/>
    </location>
</feature>
<dbReference type="Pfam" id="PF05975">
    <property type="entry name" value="EcsB"/>
    <property type="match status" value="1"/>
</dbReference>
<dbReference type="PIRSF" id="PIRSF037259">
    <property type="entry name" value="EcsB_ABC"/>
    <property type="match status" value="1"/>
</dbReference>
<keyword evidence="1" id="KW-0472">Membrane</keyword>
<organism evidence="2 3">
    <name type="scientific">Lentibacillus halodurans</name>
    <dbReference type="NCBI Taxonomy" id="237679"/>
    <lineage>
        <taxon>Bacteria</taxon>
        <taxon>Bacillati</taxon>
        <taxon>Bacillota</taxon>
        <taxon>Bacilli</taxon>
        <taxon>Bacillales</taxon>
        <taxon>Bacillaceae</taxon>
        <taxon>Lentibacillus</taxon>
    </lineage>
</organism>
<feature type="transmembrane region" description="Helical" evidence="1">
    <location>
        <begin position="103"/>
        <end position="125"/>
    </location>
</feature>
<feature type="transmembrane region" description="Helical" evidence="1">
    <location>
        <begin position="285"/>
        <end position="304"/>
    </location>
</feature>
<evidence type="ECO:0000313" key="3">
    <source>
        <dbReference type="Proteomes" id="UP000198642"/>
    </source>
</evidence>
<evidence type="ECO:0000313" key="2">
    <source>
        <dbReference type="EMBL" id="SFA81555.1"/>
    </source>
</evidence>
<reference evidence="2 3" key="1">
    <citation type="submission" date="2016-10" db="EMBL/GenBank/DDBJ databases">
        <authorList>
            <person name="de Groot N.N."/>
        </authorList>
    </citation>
    <scope>NUCLEOTIDE SEQUENCE [LARGE SCALE GENOMIC DNA]</scope>
    <source>
        <strain evidence="2 3">CGMCC 1.3702</strain>
    </source>
</reference>
<evidence type="ECO:0000256" key="1">
    <source>
        <dbReference type="SAM" id="Phobius"/>
    </source>
</evidence>
<proteinExistence type="predicted"/>
<dbReference type="InterPro" id="IPR010288">
    <property type="entry name" value="EcsB_ABC"/>
</dbReference>
<dbReference type="AlphaFoldDB" id="A0A1I0VYM3"/>
<gene>
    <name evidence="2" type="ORF">SAMN04488072_10273</name>
</gene>